<dbReference type="AlphaFoldDB" id="A0A1H1KCD1"/>
<organism evidence="3 4">
    <name type="scientific">Paraburkholderia tuberum</name>
    <dbReference type="NCBI Taxonomy" id="157910"/>
    <lineage>
        <taxon>Bacteria</taxon>
        <taxon>Pseudomonadati</taxon>
        <taxon>Pseudomonadota</taxon>
        <taxon>Betaproteobacteria</taxon>
        <taxon>Burkholderiales</taxon>
        <taxon>Burkholderiaceae</taxon>
        <taxon>Paraburkholderia</taxon>
    </lineage>
</organism>
<evidence type="ECO:0000313" key="3">
    <source>
        <dbReference type="EMBL" id="SDR59943.1"/>
    </source>
</evidence>
<evidence type="ECO:0000313" key="4">
    <source>
        <dbReference type="Proteomes" id="UP000199365"/>
    </source>
</evidence>
<sequence length="78" mass="8479">MPLYDYRCAACGHAFETLVRAGHTPVCPQCGGTALDKQVSAPASPGKSRAIISRARRQAAREGHLSNYSPAERRKLLR</sequence>
<dbReference type="InterPro" id="IPR036283">
    <property type="entry name" value="NOB1_Zf-like_sf"/>
</dbReference>
<gene>
    <name evidence="3" type="ORF">SAMN05445850_7030</name>
</gene>
<dbReference type="STRING" id="157910.SAMN05445850_7030"/>
<dbReference type="RefSeq" id="WP_090811320.1">
    <property type="nucleotide sequence ID" value="NZ_FNKX01000003.1"/>
</dbReference>
<evidence type="ECO:0000256" key="1">
    <source>
        <dbReference type="SAM" id="MobiDB-lite"/>
    </source>
</evidence>
<dbReference type="EMBL" id="FNKX01000003">
    <property type="protein sequence ID" value="SDR59943.1"/>
    <property type="molecule type" value="Genomic_DNA"/>
</dbReference>
<keyword evidence="4" id="KW-1185">Reference proteome</keyword>
<proteinExistence type="predicted"/>
<dbReference type="Pfam" id="PF09723">
    <property type="entry name" value="Zn_ribbon_8"/>
    <property type="match status" value="1"/>
</dbReference>
<dbReference type="SMART" id="SM00834">
    <property type="entry name" value="CxxC_CXXC_SSSS"/>
    <property type="match status" value="1"/>
</dbReference>
<evidence type="ECO:0000259" key="2">
    <source>
        <dbReference type="SMART" id="SM00834"/>
    </source>
</evidence>
<feature type="domain" description="Putative regulatory protein FmdB zinc ribbon" evidence="2">
    <location>
        <begin position="1"/>
        <end position="40"/>
    </location>
</feature>
<accession>A0A1H1KCD1</accession>
<protein>
    <submittedName>
        <fullName evidence="3">Putative regulatory protein, FmdB family</fullName>
    </submittedName>
</protein>
<dbReference type="NCBIfam" id="TIGR02605">
    <property type="entry name" value="CxxC_CxxC_SSSS"/>
    <property type="match status" value="1"/>
</dbReference>
<dbReference type="SUPFAM" id="SSF144206">
    <property type="entry name" value="NOB1 zinc finger-like"/>
    <property type="match status" value="1"/>
</dbReference>
<dbReference type="Proteomes" id="UP000199365">
    <property type="component" value="Unassembled WGS sequence"/>
</dbReference>
<dbReference type="InterPro" id="IPR013429">
    <property type="entry name" value="Regulatory_FmdB_Zinc_ribbon"/>
</dbReference>
<feature type="region of interest" description="Disordered" evidence="1">
    <location>
        <begin position="37"/>
        <end position="78"/>
    </location>
</feature>
<name>A0A1H1KCD1_9BURK</name>
<reference evidence="4" key="1">
    <citation type="submission" date="2016-10" db="EMBL/GenBank/DDBJ databases">
        <authorList>
            <person name="Varghese N."/>
            <person name="Submissions S."/>
        </authorList>
    </citation>
    <scope>NUCLEOTIDE SEQUENCE [LARGE SCALE GENOMIC DNA]</scope>
    <source>
        <strain evidence="4">DUS833</strain>
    </source>
</reference>